<dbReference type="eggNOG" id="ENOG50318TE">
    <property type="taxonomic scope" value="Bacteria"/>
</dbReference>
<dbReference type="EMBL" id="AZCT01000009">
    <property type="protein sequence ID" value="KRK12198.1"/>
    <property type="molecule type" value="Genomic_DNA"/>
</dbReference>
<proteinExistence type="predicted"/>
<sequence length="190" mass="19577">MVDMKKWMMIAAALVTLGGLSGAAFYQHQVSAKSEVRTADAETTSTKASTRQSLTSQASVQVSTPASESETSVTTSAKTDVTTTTASTATDAVNSSSATASSATSQLTVKAPFYIGTWHNEHVTLTITGDQMTITQAGVKTTSGYTATPKGNGMILTPTDVAADAIYLVPVNGGLQWVAPGATTPLILRP</sequence>
<feature type="compositionally biased region" description="Low complexity" evidence="1">
    <location>
        <begin position="62"/>
        <end position="97"/>
    </location>
</feature>
<evidence type="ECO:0000313" key="4">
    <source>
        <dbReference type="Proteomes" id="UP000051984"/>
    </source>
</evidence>
<evidence type="ECO:0008006" key="5">
    <source>
        <dbReference type="Google" id="ProtNLM"/>
    </source>
</evidence>
<name>A0A0R1ES76_LACZE</name>
<dbReference type="Proteomes" id="UP000051984">
    <property type="component" value="Unassembled WGS sequence"/>
</dbReference>
<reference evidence="3 4" key="1">
    <citation type="journal article" date="2015" name="Genome Announc.">
        <title>Expanding the biotechnology potential of lactobacilli through comparative genomics of 213 strains and associated genera.</title>
        <authorList>
            <person name="Sun Z."/>
            <person name="Harris H.M."/>
            <person name="McCann A."/>
            <person name="Guo C."/>
            <person name="Argimon S."/>
            <person name="Zhang W."/>
            <person name="Yang X."/>
            <person name="Jeffery I.B."/>
            <person name="Cooney J.C."/>
            <person name="Kagawa T.F."/>
            <person name="Liu W."/>
            <person name="Song Y."/>
            <person name="Salvetti E."/>
            <person name="Wrobel A."/>
            <person name="Rasinkangas P."/>
            <person name="Parkhill J."/>
            <person name="Rea M.C."/>
            <person name="O'Sullivan O."/>
            <person name="Ritari J."/>
            <person name="Douillard F.P."/>
            <person name="Paul Ross R."/>
            <person name="Yang R."/>
            <person name="Briner A.E."/>
            <person name="Felis G.E."/>
            <person name="de Vos W.M."/>
            <person name="Barrangou R."/>
            <person name="Klaenhammer T.R."/>
            <person name="Caufield P.W."/>
            <person name="Cui Y."/>
            <person name="Zhang H."/>
            <person name="O'Toole P.W."/>
        </authorList>
    </citation>
    <scope>NUCLEOTIDE SEQUENCE [LARGE SCALE GENOMIC DNA]</scope>
    <source>
        <strain evidence="3 4">DSM 20178</strain>
    </source>
</reference>
<protein>
    <recommendedName>
        <fullName evidence="5">Extracellular protein</fullName>
    </recommendedName>
</protein>
<gene>
    <name evidence="3" type="ORF">FD51_GL002953</name>
</gene>
<accession>A0A0R1ES76</accession>
<organism evidence="3 4">
    <name type="scientific">Lacticaseibacillus zeae DSM 20178 = KCTC 3804</name>
    <dbReference type="NCBI Taxonomy" id="1423816"/>
    <lineage>
        <taxon>Bacteria</taxon>
        <taxon>Bacillati</taxon>
        <taxon>Bacillota</taxon>
        <taxon>Bacilli</taxon>
        <taxon>Lactobacillales</taxon>
        <taxon>Lactobacillaceae</taxon>
        <taxon>Lacticaseibacillus</taxon>
    </lineage>
</organism>
<feature type="chain" id="PRO_5039603999" description="Extracellular protein" evidence="2">
    <location>
        <begin position="27"/>
        <end position="190"/>
    </location>
</feature>
<comment type="caution">
    <text evidence="3">The sequence shown here is derived from an EMBL/GenBank/DDBJ whole genome shotgun (WGS) entry which is preliminary data.</text>
</comment>
<evidence type="ECO:0000256" key="1">
    <source>
        <dbReference type="SAM" id="MobiDB-lite"/>
    </source>
</evidence>
<feature type="signal peptide" evidence="2">
    <location>
        <begin position="1"/>
        <end position="26"/>
    </location>
</feature>
<evidence type="ECO:0000256" key="2">
    <source>
        <dbReference type="SAM" id="SignalP"/>
    </source>
</evidence>
<dbReference type="PATRIC" id="fig|1423816.3.peg.3069"/>
<keyword evidence="2" id="KW-0732">Signal</keyword>
<dbReference type="AlphaFoldDB" id="A0A0R1ES76"/>
<feature type="compositionally biased region" description="Polar residues" evidence="1">
    <location>
        <begin position="41"/>
        <end position="61"/>
    </location>
</feature>
<feature type="region of interest" description="Disordered" evidence="1">
    <location>
        <begin position="35"/>
        <end position="97"/>
    </location>
</feature>
<evidence type="ECO:0000313" key="3">
    <source>
        <dbReference type="EMBL" id="KRK12198.1"/>
    </source>
</evidence>